<dbReference type="RefSeq" id="XP_052759393.1">
    <property type="nucleotide sequence ID" value="XM_052903433.1"/>
</dbReference>
<feature type="compositionally biased region" description="Low complexity" evidence="1">
    <location>
        <begin position="218"/>
        <end position="228"/>
    </location>
</feature>
<proteinExistence type="predicted"/>
<feature type="region of interest" description="Disordered" evidence="1">
    <location>
        <begin position="198"/>
        <end position="228"/>
    </location>
</feature>
<dbReference type="Proteomes" id="UP001652740">
    <property type="component" value="Unplaced"/>
</dbReference>
<gene>
    <name evidence="3" type="primary">LOC128202593</name>
</gene>
<evidence type="ECO:0000313" key="3">
    <source>
        <dbReference type="RefSeq" id="XP_052759393.1"/>
    </source>
</evidence>
<sequence>MQFLWEKFKDELHNQTVTLTDKLTTMVSEVFEEKVRPIIEENQVLKQEVKTLQNKVNWLENNARKNNVILHGIPEKENTNSELLEIVLDTLNNVSENAKIENWDKWEISRATRLGKKNDKKVRPILIILTLSWRKFEILRNKKYLPKDIYVTDDFPKDVLNKRNELKPKLLEERNKGKIAYLRYDKLIIRDNVVLSDKRKRSPSKSPEFSTEKQQGGKTTNNPNKINKINAFSYMRTKSFSKNGSSQ</sequence>
<name>A0ABM3N733_GALME</name>
<accession>A0ABM3N733</accession>
<organism evidence="2 3">
    <name type="scientific">Galleria mellonella</name>
    <name type="common">Greater wax moth</name>
    <dbReference type="NCBI Taxonomy" id="7137"/>
    <lineage>
        <taxon>Eukaryota</taxon>
        <taxon>Metazoa</taxon>
        <taxon>Ecdysozoa</taxon>
        <taxon>Arthropoda</taxon>
        <taxon>Hexapoda</taxon>
        <taxon>Insecta</taxon>
        <taxon>Pterygota</taxon>
        <taxon>Neoptera</taxon>
        <taxon>Endopterygota</taxon>
        <taxon>Lepidoptera</taxon>
        <taxon>Glossata</taxon>
        <taxon>Ditrysia</taxon>
        <taxon>Pyraloidea</taxon>
        <taxon>Pyralidae</taxon>
        <taxon>Galleriinae</taxon>
        <taxon>Galleria</taxon>
    </lineage>
</organism>
<evidence type="ECO:0000256" key="1">
    <source>
        <dbReference type="SAM" id="MobiDB-lite"/>
    </source>
</evidence>
<reference evidence="3" key="1">
    <citation type="submission" date="2025-08" db="UniProtKB">
        <authorList>
            <consortium name="RefSeq"/>
        </authorList>
    </citation>
    <scope>IDENTIFICATION</scope>
    <source>
        <tissue evidence="3">Whole larvae</tissue>
    </source>
</reference>
<protein>
    <submittedName>
        <fullName evidence="3">Uncharacterized protein LOC128202593</fullName>
    </submittedName>
</protein>
<dbReference type="Gene3D" id="3.30.70.1820">
    <property type="entry name" value="L1 transposable element, RRM domain"/>
    <property type="match status" value="1"/>
</dbReference>
<feature type="compositionally biased region" description="Polar residues" evidence="1">
    <location>
        <begin position="208"/>
        <end position="217"/>
    </location>
</feature>
<dbReference type="GeneID" id="128202593"/>
<keyword evidence="2" id="KW-1185">Reference proteome</keyword>
<evidence type="ECO:0000313" key="2">
    <source>
        <dbReference type="Proteomes" id="UP001652740"/>
    </source>
</evidence>